<evidence type="ECO:0000256" key="5">
    <source>
        <dbReference type="ARBA" id="ARBA00022692"/>
    </source>
</evidence>
<organism evidence="10 11">
    <name type="scientific">Actinomycetospora aurantiaca</name>
    <dbReference type="NCBI Taxonomy" id="3129233"/>
    <lineage>
        <taxon>Bacteria</taxon>
        <taxon>Bacillati</taxon>
        <taxon>Actinomycetota</taxon>
        <taxon>Actinomycetes</taxon>
        <taxon>Pseudonocardiales</taxon>
        <taxon>Pseudonocardiaceae</taxon>
        <taxon>Actinomycetospora</taxon>
    </lineage>
</organism>
<dbReference type="PANTHER" id="PTHR33908:SF11">
    <property type="entry name" value="MEMBRANE PROTEIN"/>
    <property type="match status" value="1"/>
</dbReference>
<evidence type="ECO:0000256" key="4">
    <source>
        <dbReference type="ARBA" id="ARBA00022679"/>
    </source>
</evidence>
<dbReference type="RefSeq" id="WP_337696953.1">
    <property type="nucleotide sequence ID" value="NZ_JBBEGN010000012.1"/>
</dbReference>
<feature type="transmembrane region" description="Helical" evidence="9">
    <location>
        <begin position="155"/>
        <end position="180"/>
    </location>
</feature>
<evidence type="ECO:0000256" key="3">
    <source>
        <dbReference type="ARBA" id="ARBA00022676"/>
    </source>
</evidence>
<feature type="transmembrane region" description="Helical" evidence="9">
    <location>
        <begin position="20"/>
        <end position="42"/>
    </location>
</feature>
<comment type="subcellular location">
    <subcellularLocation>
        <location evidence="1">Cell membrane</location>
        <topology evidence="1">Multi-pass membrane protein</topology>
    </subcellularLocation>
</comment>
<evidence type="ECO:0000256" key="7">
    <source>
        <dbReference type="ARBA" id="ARBA00023136"/>
    </source>
</evidence>
<feature type="transmembrane region" description="Helical" evidence="9">
    <location>
        <begin position="129"/>
        <end position="148"/>
    </location>
</feature>
<keyword evidence="2" id="KW-1003">Cell membrane</keyword>
<feature type="transmembrane region" description="Helical" evidence="9">
    <location>
        <begin position="263"/>
        <end position="286"/>
    </location>
</feature>
<evidence type="ECO:0008006" key="12">
    <source>
        <dbReference type="Google" id="ProtNLM"/>
    </source>
</evidence>
<accession>A0ABU8MTU1</accession>
<dbReference type="PANTHER" id="PTHR33908">
    <property type="entry name" value="MANNOSYLTRANSFERASE YKCB-RELATED"/>
    <property type="match status" value="1"/>
</dbReference>
<evidence type="ECO:0000313" key="11">
    <source>
        <dbReference type="Proteomes" id="UP001385809"/>
    </source>
</evidence>
<feature type="transmembrane region" description="Helical" evidence="9">
    <location>
        <begin position="348"/>
        <end position="369"/>
    </location>
</feature>
<feature type="transmembrane region" description="Helical" evidence="9">
    <location>
        <begin position="186"/>
        <end position="204"/>
    </location>
</feature>
<feature type="transmembrane region" description="Helical" evidence="9">
    <location>
        <begin position="320"/>
        <end position="341"/>
    </location>
</feature>
<keyword evidence="5 9" id="KW-0812">Transmembrane</keyword>
<dbReference type="EMBL" id="JBBEGN010000012">
    <property type="protein sequence ID" value="MEJ2870389.1"/>
    <property type="molecule type" value="Genomic_DNA"/>
</dbReference>
<proteinExistence type="predicted"/>
<keyword evidence="7 9" id="KW-0472">Membrane</keyword>
<keyword evidence="6 9" id="KW-1133">Transmembrane helix</keyword>
<feature type="transmembrane region" description="Helical" evidence="9">
    <location>
        <begin position="211"/>
        <end position="233"/>
    </location>
</feature>
<evidence type="ECO:0000256" key="1">
    <source>
        <dbReference type="ARBA" id="ARBA00004651"/>
    </source>
</evidence>
<keyword evidence="3" id="KW-0328">Glycosyltransferase</keyword>
<evidence type="ECO:0000256" key="2">
    <source>
        <dbReference type="ARBA" id="ARBA00022475"/>
    </source>
</evidence>
<sequence length="498" mass="50277">MTLLSPAARSRSHGDPQARGHGAALGGAGLGAALGVVAVLLMHRALGDDALITVSYARTLAESGTWGAFPGIPANTQTSPLNAVLLAAGVLLVGHPVAVAGALYCACTATCGALATMLASRLGVRPSGGWLAVAVVATSPVLVATVGLEACLGAVVLLGIAVAATSGRVVLTGLLCGAAVLTRPDLAVPAAVLALGIVIVSGRPRRFLRDLAVVVGVAALVALPWHVFSWYALGDAVPDTTWVRTGDRSGPTILPAVEVWLRLYPAATLGSVLPVLLAIGCAAWAIRHRDEAWARAVLILVAAGWAHLLALEAIHAQGAGWYYGPVVVCSAAALGIAAGAVGARTSAGATLGVVALAVAGVLTSGALPWTSAPLVANFASTEQYAAIARELGPLTGGRPVEGPGELGALAFHSAVPVLDFLSEPAQTDEVMASRAAEGGLRAELMRWSTAHRETAPRIPTVWRLSFGSSGPPGGRVVRTWPIDSPHRGADTVVLSTTG</sequence>
<keyword evidence="11" id="KW-1185">Reference proteome</keyword>
<feature type="transmembrane region" description="Helical" evidence="9">
    <location>
        <begin position="293"/>
        <end position="314"/>
    </location>
</feature>
<name>A0ABU8MTU1_9PSEU</name>
<evidence type="ECO:0000313" key="10">
    <source>
        <dbReference type="EMBL" id="MEJ2870389.1"/>
    </source>
</evidence>
<gene>
    <name evidence="10" type="ORF">WCD74_21645</name>
</gene>
<dbReference type="Proteomes" id="UP001385809">
    <property type="component" value="Unassembled WGS sequence"/>
</dbReference>
<feature type="region of interest" description="Disordered" evidence="8">
    <location>
        <begin position="1"/>
        <end position="20"/>
    </location>
</feature>
<keyword evidence="4" id="KW-0808">Transferase</keyword>
<evidence type="ECO:0000256" key="8">
    <source>
        <dbReference type="SAM" id="MobiDB-lite"/>
    </source>
</evidence>
<protein>
    <recommendedName>
        <fullName evidence="12">Glycosyltransferase RgtA/B/C/D-like domain-containing protein</fullName>
    </recommendedName>
</protein>
<evidence type="ECO:0000256" key="6">
    <source>
        <dbReference type="ARBA" id="ARBA00022989"/>
    </source>
</evidence>
<dbReference type="InterPro" id="IPR050297">
    <property type="entry name" value="LipidA_mod_glycosyltrf_83"/>
</dbReference>
<evidence type="ECO:0000256" key="9">
    <source>
        <dbReference type="SAM" id="Phobius"/>
    </source>
</evidence>
<feature type="transmembrane region" description="Helical" evidence="9">
    <location>
        <begin position="84"/>
        <end position="117"/>
    </location>
</feature>
<reference evidence="10 11" key="1">
    <citation type="submission" date="2024-03" db="EMBL/GenBank/DDBJ databases">
        <title>Actinomycetospora sp. OC33-EN08, a novel actinomycete isolated from wild orchid (Aerides multiflora).</title>
        <authorList>
            <person name="Suriyachadkun C."/>
        </authorList>
    </citation>
    <scope>NUCLEOTIDE SEQUENCE [LARGE SCALE GENOMIC DNA]</scope>
    <source>
        <strain evidence="10 11">OC33-EN08</strain>
    </source>
</reference>
<comment type="caution">
    <text evidence="10">The sequence shown here is derived from an EMBL/GenBank/DDBJ whole genome shotgun (WGS) entry which is preliminary data.</text>
</comment>